<keyword evidence="6 12" id="KW-1133">Transmembrane helix</keyword>
<organism evidence="13">
    <name type="scientific">Culicoides sonorensis</name>
    <name type="common">Biting midge</name>
    <dbReference type="NCBI Taxonomy" id="179676"/>
    <lineage>
        <taxon>Eukaryota</taxon>
        <taxon>Metazoa</taxon>
        <taxon>Ecdysozoa</taxon>
        <taxon>Arthropoda</taxon>
        <taxon>Hexapoda</taxon>
        <taxon>Insecta</taxon>
        <taxon>Pterygota</taxon>
        <taxon>Neoptera</taxon>
        <taxon>Endopterygota</taxon>
        <taxon>Diptera</taxon>
        <taxon>Nematocera</taxon>
        <taxon>Chironomoidea</taxon>
        <taxon>Ceratopogonidae</taxon>
        <taxon>Ceratopogoninae</taxon>
        <taxon>Culicoides</taxon>
        <taxon>Monoculicoides</taxon>
    </lineage>
</organism>
<keyword evidence="5 12" id="KW-0812">Transmembrane</keyword>
<comment type="subcellular location">
    <subcellularLocation>
        <location evidence="1">Cell membrane</location>
        <topology evidence="1">Multi-pass membrane protein</topology>
    </subcellularLocation>
</comment>
<feature type="transmembrane region" description="Helical" evidence="12">
    <location>
        <begin position="160"/>
        <end position="179"/>
    </location>
</feature>
<evidence type="ECO:0000256" key="6">
    <source>
        <dbReference type="ARBA" id="ARBA00022989"/>
    </source>
</evidence>
<feature type="transmembrane region" description="Helical" evidence="12">
    <location>
        <begin position="12"/>
        <end position="33"/>
    </location>
</feature>
<dbReference type="GO" id="GO:0006814">
    <property type="term" value="P:sodium ion transport"/>
    <property type="evidence" value="ECO:0007669"/>
    <property type="project" value="UniProtKB-KW"/>
</dbReference>
<dbReference type="OMA" id="MVPVANW"/>
<evidence type="ECO:0000313" key="13">
    <source>
        <dbReference type="EMBL" id="SSX20196.1"/>
    </source>
</evidence>
<dbReference type="InterPro" id="IPR038377">
    <property type="entry name" value="Na/Glc_symporter_sf"/>
</dbReference>
<dbReference type="Gene3D" id="1.20.1730.10">
    <property type="entry name" value="Sodium/glucose cotransporter"/>
    <property type="match status" value="1"/>
</dbReference>
<evidence type="ECO:0000256" key="1">
    <source>
        <dbReference type="ARBA" id="ARBA00004651"/>
    </source>
</evidence>
<proteinExistence type="inferred from homology"/>
<keyword evidence="10" id="KW-0739">Sodium transport</keyword>
<keyword evidence="3" id="KW-0813">Transport</keyword>
<dbReference type="AlphaFoldDB" id="A0A336LQ40"/>
<dbReference type="PANTHER" id="PTHR42985:SF2">
    <property type="entry name" value="SODIUM-DEPENDENT MULTIVITAMIN TRANSPORTER"/>
    <property type="match status" value="1"/>
</dbReference>
<dbReference type="InterPro" id="IPR051163">
    <property type="entry name" value="Sodium:Solute_Symporter_SSF"/>
</dbReference>
<name>A0A336LQ40_CULSO</name>
<dbReference type="PANTHER" id="PTHR42985">
    <property type="entry name" value="SODIUM-COUPLED MONOCARBOXYLATE TRANSPORTER"/>
    <property type="match status" value="1"/>
</dbReference>
<evidence type="ECO:0000256" key="10">
    <source>
        <dbReference type="ARBA" id="ARBA00023201"/>
    </source>
</evidence>
<feature type="transmembrane region" description="Helical" evidence="12">
    <location>
        <begin position="127"/>
        <end position="148"/>
    </location>
</feature>
<keyword evidence="4" id="KW-1003">Cell membrane</keyword>
<feature type="transmembrane region" description="Helical" evidence="12">
    <location>
        <begin position="191"/>
        <end position="209"/>
    </location>
</feature>
<dbReference type="VEuPathDB" id="VectorBase:CSON000743"/>
<dbReference type="EMBL" id="UFQT01000111">
    <property type="protein sequence ID" value="SSX20196.1"/>
    <property type="molecule type" value="Genomic_DNA"/>
</dbReference>
<gene>
    <name evidence="13" type="primary">CSON000743</name>
</gene>
<evidence type="ECO:0000256" key="5">
    <source>
        <dbReference type="ARBA" id="ARBA00022692"/>
    </source>
</evidence>
<keyword evidence="8" id="KW-0406">Ion transport</keyword>
<dbReference type="PROSITE" id="PS50283">
    <property type="entry name" value="NA_SOLUT_SYMP_3"/>
    <property type="match status" value="1"/>
</dbReference>
<feature type="transmembrane region" description="Helical" evidence="12">
    <location>
        <begin position="386"/>
        <end position="408"/>
    </location>
</feature>
<feature type="transmembrane region" description="Helical" evidence="12">
    <location>
        <begin position="45"/>
        <end position="68"/>
    </location>
</feature>
<dbReference type="GO" id="GO:0005886">
    <property type="term" value="C:plasma membrane"/>
    <property type="evidence" value="ECO:0007669"/>
    <property type="project" value="UniProtKB-SubCell"/>
</dbReference>
<feature type="transmembrane region" description="Helical" evidence="12">
    <location>
        <begin position="333"/>
        <end position="352"/>
    </location>
</feature>
<dbReference type="Pfam" id="PF00474">
    <property type="entry name" value="SSF"/>
    <property type="match status" value="1"/>
</dbReference>
<evidence type="ECO:0000256" key="12">
    <source>
        <dbReference type="SAM" id="Phobius"/>
    </source>
</evidence>
<accession>A0A336LQ40</accession>
<feature type="transmembrane region" description="Helical" evidence="12">
    <location>
        <begin position="243"/>
        <end position="264"/>
    </location>
</feature>
<feature type="transmembrane region" description="Helical" evidence="12">
    <location>
        <begin position="88"/>
        <end position="107"/>
    </location>
</feature>
<dbReference type="GO" id="GO:0015293">
    <property type="term" value="F:symporter activity"/>
    <property type="evidence" value="ECO:0007669"/>
    <property type="project" value="TreeGrafter"/>
</dbReference>
<evidence type="ECO:0000256" key="3">
    <source>
        <dbReference type="ARBA" id="ARBA00022448"/>
    </source>
</evidence>
<evidence type="ECO:0000256" key="4">
    <source>
        <dbReference type="ARBA" id="ARBA00022475"/>
    </source>
</evidence>
<keyword evidence="7" id="KW-0915">Sodium</keyword>
<evidence type="ECO:0000256" key="2">
    <source>
        <dbReference type="ARBA" id="ARBA00006434"/>
    </source>
</evidence>
<dbReference type="NCBIfam" id="TIGR00813">
    <property type="entry name" value="sss"/>
    <property type="match status" value="1"/>
</dbReference>
<evidence type="ECO:0000256" key="11">
    <source>
        <dbReference type="RuleBase" id="RU362091"/>
    </source>
</evidence>
<sequence>MAKNFNELIWDYAVFILFLMFSTLAPLWSNLCGNKEKKVKSKANYVFAGSVGMFAMMLSIGRGTLGVRTFIGFPSELYYRGAEMWETLYGYVSAYPVVCFIFIPVYFDLGITSVYQYLDMRFKSRIVRCLAAGSFILRQVMNQGITIYTPTVALNTVIGIPYWASLVGLTVISIIFNLLGGLKHAIKADVIQVFTTIAVTVVIIIQGFYKGGGVAKTITTNKEAGRLEFFNFTGDLTTRVDTLSAWMGQFFISMSLFGCQQNFIQRYLSMPSLKKINKMMMSNIPMITVLFSLSWIAGIGIYATYWNCDPLAAGYIKKKDEIVPFFVEDQFDYLPGFLGLFMACLFNGALALQVSNLNSLATVTWEDFLSPMPVFKKLKDKQQVTIIKFVGTVYAILIMGVGFSVGLLSGVIEASMLMTSSTSGSLLGAFLLAILFPIANWKGTAIGMIIAQITTTWLVWGNLVMGKTKKSLLPTSVEGCTNDTFSIDITKPYYNPWLLSKQPLEITSYTYVTQSVQEPESNSPLVNLFSVSYMYYSVFGTLITVVIGVLISALTQSDEDNYESKLVHPLVYKFTQYLPGKKRIYLDSIVKDNAKINISIENDKKPSMHENLAYKNDESDMNKHPQANIFTITKKINDDDNDLTIQKNDDQKSPVKKISIDEKNHGTNVSETYRRIDRD</sequence>
<evidence type="ECO:0000256" key="9">
    <source>
        <dbReference type="ARBA" id="ARBA00023136"/>
    </source>
</evidence>
<feature type="transmembrane region" description="Helical" evidence="12">
    <location>
        <begin position="533"/>
        <end position="555"/>
    </location>
</feature>
<evidence type="ECO:0000256" key="7">
    <source>
        <dbReference type="ARBA" id="ARBA00023053"/>
    </source>
</evidence>
<keyword evidence="9 12" id="KW-0472">Membrane</keyword>
<dbReference type="InterPro" id="IPR001734">
    <property type="entry name" value="Na/solute_symporter"/>
</dbReference>
<dbReference type="CDD" id="cd11492">
    <property type="entry name" value="SLC5sbd_NIS-SMVT"/>
    <property type="match status" value="1"/>
</dbReference>
<reference evidence="13" key="1">
    <citation type="submission" date="2018-07" db="EMBL/GenBank/DDBJ databases">
        <authorList>
            <person name="Quirk P.G."/>
            <person name="Krulwich T.A."/>
        </authorList>
    </citation>
    <scope>NUCLEOTIDE SEQUENCE</scope>
</reference>
<comment type="similarity">
    <text evidence="2 11">Belongs to the sodium:solute symporter (SSF) (TC 2.A.21) family.</text>
</comment>
<feature type="transmembrane region" description="Helical" evidence="12">
    <location>
        <begin position="284"/>
        <end position="305"/>
    </location>
</feature>
<protein>
    <submittedName>
        <fullName evidence="13">CSON000743 protein</fullName>
    </submittedName>
</protein>
<feature type="transmembrane region" description="Helical" evidence="12">
    <location>
        <begin position="445"/>
        <end position="465"/>
    </location>
</feature>
<evidence type="ECO:0000256" key="8">
    <source>
        <dbReference type="ARBA" id="ARBA00023065"/>
    </source>
</evidence>
<feature type="transmembrane region" description="Helical" evidence="12">
    <location>
        <begin position="414"/>
        <end position="438"/>
    </location>
</feature>